<accession>A0A0C3L9S1</accession>
<reference evidence="2 3" key="1">
    <citation type="submission" date="2014-04" db="EMBL/GenBank/DDBJ databases">
        <authorList>
            <consortium name="DOE Joint Genome Institute"/>
            <person name="Kuo A."/>
            <person name="Girlanda M."/>
            <person name="Perotto S."/>
            <person name="Kohler A."/>
            <person name="Nagy L.G."/>
            <person name="Floudas D."/>
            <person name="Copeland A."/>
            <person name="Barry K.W."/>
            <person name="Cichocki N."/>
            <person name="Veneault-Fourrey C."/>
            <person name="LaButti K."/>
            <person name="Lindquist E.A."/>
            <person name="Lipzen A."/>
            <person name="Lundell T."/>
            <person name="Morin E."/>
            <person name="Murat C."/>
            <person name="Sun H."/>
            <person name="Tunlid A."/>
            <person name="Henrissat B."/>
            <person name="Grigoriev I.V."/>
            <person name="Hibbett D.S."/>
            <person name="Martin F."/>
            <person name="Nordberg H.P."/>
            <person name="Cantor M.N."/>
            <person name="Hua S.X."/>
        </authorList>
    </citation>
    <scope>NUCLEOTIDE SEQUENCE [LARGE SCALE GENOMIC DNA]</scope>
    <source>
        <strain evidence="2 3">MUT 4182</strain>
    </source>
</reference>
<evidence type="ECO:0000313" key="3">
    <source>
        <dbReference type="Proteomes" id="UP000054248"/>
    </source>
</evidence>
<dbReference type="AlphaFoldDB" id="A0A0C3L9S1"/>
<sequence>MSLIPPLGYKRSDGKQQYQQHPSIHSKSFATCLLANALFSSLSLKTFHYMKLWDFTFRGGDGADVRRSFSMSPGIGVTMDGWRATPRQA</sequence>
<gene>
    <name evidence="2" type="ORF">M407DRAFT_32113</name>
</gene>
<reference evidence="3" key="2">
    <citation type="submission" date="2015-01" db="EMBL/GenBank/DDBJ databases">
        <title>Evolutionary Origins and Diversification of the Mycorrhizal Mutualists.</title>
        <authorList>
            <consortium name="DOE Joint Genome Institute"/>
            <consortium name="Mycorrhizal Genomics Consortium"/>
            <person name="Kohler A."/>
            <person name="Kuo A."/>
            <person name="Nagy L.G."/>
            <person name="Floudas D."/>
            <person name="Copeland A."/>
            <person name="Barry K.W."/>
            <person name="Cichocki N."/>
            <person name="Veneault-Fourrey C."/>
            <person name="LaButti K."/>
            <person name="Lindquist E.A."/>
            <person name="Lipzen A."/>
            <person name="Lundell T."/>
            <person name="Morin E."/>
            <person name="Murat C."/>
            <person name="Riley R."/>
            <person name="Ohm R."/>
            <person name="Sun H."/>
            <person name="Tunlid A."/>
            <person name="Henrissat B."/>
            <person name="Grigoriev I.V."/>
            <person name="Hibbett D.S."/>
            <person name="Martin F."/>
        </authorList>
    </citation>
    <scope>NUCLEOTIDE SEQUENCE [LARGE SCALE GENOMIC DNA]</scope>
    <source>
        <strain evidence="3">MUT 4182</strain>
    </source>
</reference>
<dbReference type="EMBL" id="KN823303">
    <property type="protein sequence ID" value="KIO18227.1"/>
    <property type="molecule type" value="Genomic_DNA"/>
</dbReference>
<evidence type="ECO:0000313" key="2">
    <source>
        <dbReference type="EMBL" id="KIO18227.1"/>
    </source>
</evidence>
<feature type="region of interest" description="Disordered" evidence="1">
    <location>
        <begin position="1"/>
        <end position="20"/>
    </location>
</feature>
<organism evidence="2 3">
    <name type="scientific">Tulasnella calospora MUT 4182</name>
    <dbReference type="NCBI Taxonomy" id="1051891"/>
    <lineage>
        <taxon>Eukaryota</taxon>
        <taxon>Fungi</taxon>
        <taxon>Dikarya</taxon>
        <taxon>Basidiomycota</taxon>
        <taxon>Agaricomycotina</taxon>
        <taxon>Agaricomycetes</taxon>
        <taxon>Cantharellales</taxon>
        <taxon>Tulasnellaceae</taxon>
        <taxon>Tulasnella</taxon>
    </lineage>
</organism>
<dbReference type="Proteomes" id="UP000054248">
    <property type="component" value="Unassembled WGS sequence"/>
</dbReference>
<proteinExistence type="predicted"/>
<evidence type="ECO:0000256" key="1">
    <source>
        <dbReference type="SAM" id="MobiDB-lite"/>
    </source>
</evidence>
<keyword evidence="3" id="KW-1185">Reference proteome</keyword>
<dbReference type="HOGENOM" id="CLU_2456426_0_0_1"/>
<name>A0A0C3L9S1_9AGAM</name>
<protein>
    <submittedName>
        <fullName evidence="2">Uncharacterized protein</fullName>
    </submittedName>
</protein>